<dbReference type="OrthoDB" id="214400at2"/>
<dbReference type="SUPFAM" id="SSF52833">
    <property type="entry name" value="Thioredoxin-like"/>
    <property type="match status" value="1"/>
</dbReference>
<feature type="chain" id="PRO_5022208861" evidence="1">
    <location>
        <begin position="26"/>
        <end position="260"/>
    </location>
</feature>
<dbReference type="Proteomes" id="UP000315724">
    <property type="component" value="Chromosome"/>
</dbReference>
<dbReference type="AlphaFoldDB" id="A0A517QL40"/>
<evidence type="ECO:0000256" key="1">
    <source>
        <dbReference type="SAM" id="SignalP"/>
    </source>
</evidence>
<accession>A0A517QL40</accession>
<feature type="signal peptide" evidence="1">
    <location>
        <begin position="1"/>
        <end position="25"/>
    </location>
</feature>
<sequence length="260" mass="28095" precursor="true">MTKNTQTLTLAFMLIAGALPLNHQAAAAELSAGQQAVESNAQNGKFSFVLFYRSKDSATQSMQQVLQSTLANRKDASIVSVQISDNREQALIDQFDATRIPMPAVAVLAPNGAIASVFPQRVTPQHLTAAIVSPTQAECLKALQDQKIVLLCAHPEEEKAVPAGVTQFQNDALFKDRTQVVTVKANDPAEARFLQQLRVRTDHPTSIVAFMAPPGIMLGLYNENVTHSILAQRLAAAGQCCDDTNCKHHKSASGKQAPRR</sequence>
<keyword evidence="1" id="KW-0732">Signal</keyword>
<evidence type="ECO:0000313" key="3">
    <source>
        <dbReference type="Proteomes" id="UP000315724"/>
    </source>
</evidence>
<dbReference type="KEGG" id="tpol:Mal48_15920"/>
<dbReference type="InterPro" id="IPR036249">
    <property type="entry name" value="Thioredoxin-like_sf"/>
</dbReference>
<gene>
    <name evidence="2" type="ORF">Mal48_15920</name>
</gene>
<proteinExistence type="predicted"/>
<dbReference type="EMBL" id="CP036267">
    <property type="protein sequence ID" value="QDT32348.1"/>
    <property type="molecule type" value="Genomic_DNA"/>
</dbReference>
<name>A0A517QL40_9PLAN</name>
<organism evidence="2 3">
    <name type="scientific">Thalassoglobus polymorphus</name>
    <dbReference type="NCBI Taxonomy" id="2527994"/>
    <lineage>
        <taxon>Bacteria</taxon>
        <taxon>Pseudomonadati</taxon>
        <taxon>Planctomycetota</taxon>
        <taxon>Planctomycetia</taxon>
        <taxon>Planctomycetales</taxon>
        <taxon>Planctomycetaceae</taxon>
        <taxon>Thalassoglobus</taxon>
    </lineage>
</organism>
<dbReference type="Gene3D" id="3.40.30.10">
    <property type="entry name" value="Glutaredoxin"/>
    <property type="match status" value="1"/>
</dbReference>
<protein>
    <submittedName>
        <fullName evidence="2">Uncharacterized protein</fullName>
    </submittedName>
</protein>
<evidence type="ECO:0000313" key="2">
    <source>
        <dbReference type="EMBL" id="QDT32348.1"/>
    </source>
</evidence>
<reference evidence="2 3" key="1">
    <citation type="submission" date="2019-02" db="EMBL/GenBank/DDBJ databases">
        <title>Deep-cultivation of Planctomycetes and their phenomic and genomic characterization uncovers novel biology.</title>
        <authorList>
            <person name="Wiegand S."/>
            <person name="Jogler M."/>
            <person name="Boedeker C."/>
            <person name="Pinto D."/>
            <person name="Vollmers J."/>
            <person name="Rivas-Marin E."/>
            <person name="Kohn T."/>
            <person name="Peeters S.H."/>
            <person name="Heuer A."/>
            <person name="Rast P."/>
            <person name="Oberbeckmann S."/>
            <person name="Bunk B."/>
            <person name="Jeske O."/>
            <person name="Meyerdierks A."/>
            <person name="Storesund J.E."/>
            <person name="Kallscheuer N."/>
            <person name="Luecker S."/>
            <person name="Lage O.M."/>
            <person name="Pohl T."/>
            <person name="Merkel B.J."/>
            <person name="Hornburger P."/>
            <person name="Mueller R.-W."/>
            <person name="Bruemmer F."/>
            <person name="Labrenz M."/>
            <person name="Spormann A.M."/>
            <person name="Op den Camp H."/>
            <person name="Overmann J."/>
            <person name="Amann R."/>
            <person name="Jetten M.S.M."/>
            <person name="Mascher T."/>
            <person name="Medema M.H."/>
            <person name="Devos D.P."/>
            <person name="Kaster A.-K."/>
            <person name="Ovreas L."/>
            <person name="Rohde M."/>
            <person name="Galperin M.Y."/>
            <person name="Jogler C."/>
        </authorList>
    </citation>
    <scope>NUCLEOTIDE SEQUENCE [LARGE SCALE GENOMIC DNA]</scope>
    <source>
        <strain evidence="2 3">Mal48</strain>
    </source>
</reference>
<keyword evidence="3" id="KW-1185">Reference proteome</keyword>
<dbReference type="RefSeq" id="WP_145197542.1">
    <property type="nucleotide sequence ID" value="NZ_CP036267.1"/>
</dbReference>